<protein>
    <recommendedName>
        <fullName evidence="5">GPI anchored protein</fullName>
    </recommendedName>
</protein>
<comment type="caution">
    <text evidence="3">The sequence shown here is derived from an EMBL/GenBank/DDBJ whole genome shotgun (WGS) entry which is preliminary data.</text>
</comment>
<feature type="chain" id="PRO_5040231773" description="GPI anchored protein" evidence="2">
    <location>
        <begin position="17"/>
        <end position="397"/>
    </location>
</feature>
<reference evidence="3" key="1">
    <citation type="journal article" date="2021" name="J Fungi (Basel)">
        <title>Genomic and Metabolomic Analyses of the Marine Fungus Emericellopsis cladophorae: Insights into Saltwater Adaptability Mechanisms and Its Biosynthetic Potential.</title>
        <authorList>
            <person name="Goncalves M.F.M."/>
            <person name="Hilario S."/>
            <person name="Van de Peer Y."/>
            <person name="Esteves A.C."/>
            <person name="Alves A."/>
        </authorList>
    </citation>
    <scope>NUCLEOTIDE SEQUENCE</scope>
    <source>
        <strain evidence="3">MUM 19.33</strain>
    </source>
</reference>
<dbReference type="RefSeq" id="XP_051361528.1">
    <property type="nucleotide sequence ID" value="XM_051507229.1"/>
</dbReference>
<reference evidence="3" key="2">
    <citation type="submission" date="2022-07" db="EMBL/GenBank/DDBJ databases">
        <authorList>
            <person name="Goncalves M.F.M."/>
            <person name="Hilario S."/>
            <person name="Van De Peer Y."/>
            <person name="Esteves A.C."/>
            <person name="Alves A."/>
        </authorList>
    </citation>
    <scope>NUCLEOTIDE SEQUENCE</scope>
    <source>
        <strain evidence="3">MUM 19.33</strain>
    </source>
</reference>
<feature type="compositionally biased region" description="Polar residues" evidence="1">
    <location>
        <begin position="254"/>
        <end position="264"/>
    </location>
</feature>
<keyword evidence="2" id="KW-0732">Signal</keyword>
<accession>A0A9P9XZE1</accession>
<dbReference type="GeneID" id="75827695"/>
<evidence type="ECO:0000256" key="2">
    <source>
        <dbReference type="SAM" id="SignalP"/>
    </source>
</evidence>
<sequence length="397" mass="40972">MRTLLLLPPSILLALADPSPTALRKLHPDSSEKLFADHLAFSPAFHLPLVVDNYAAENVTARFYARAFSPHFSGGGFGSGLLAKRSSCPANMKSCTNTGNPAKCCPAGTNCVGIDDTSVGKVACCPEGSECGGGVGACPDDSVTCSVELGGGCCIAGYVCKGVGCVKAGDGNDGSETTTVEETSTTVAEETSTTTEEEAETTTARETSTKERTTTEEEESTTTAEPSTTSEEDTVTTTQEPTDTETGAPPFRPTLTSEPEDTQTGCPTGFYGCLATHGGGCCRTDRNCDVQSCPPSSSTTLISDGVTVVVDATDVPEEEEGTCADGWSLCGDEGGPTPGCCPSGYSCGTASCFSEQRAGETGTVQKEFPDDDEDDAAAMTRLSRVSIMVVLAGWLLM</sequence>
<organism evidence="3 4">
    <name type="scientific">Emericellopsis cladophorae</name>
    <dbReference type="NCBI Taxonomy" id="2686198"/>
    <lineage>
        <taxon>Eukaryota</taxon>
        <taxon>Fungi</taxon>
        <taxon>Dikarya</taxon>
        <taxon>Ascomycota</taxon>
        <taxon>Pezizomycotina</taxon>
        <taxon>Sordariomycetes</taxon>
        <taxon>Hypocreomycetidae</taxon>
        <taxon>Hypocreales</taxon>
        <taxon>Bionectriaceae</taxon>
        <taxon>Emericellopsis</taxon>
    </lineage>
</organism>
<dbReference type="OrthoDB" id="2426396at2759"/>
<keyword evidence="4" id="KW-1185">Reference proteome</keyword>
<evidence type="ECO:0000313" key="3">
    <source>
        <dbReference type="EMBL" id="KAI6780672.1"/>
    </source>
</evidence>
<dbReference type="PANTHER" id="PTHR39599">
    <property type="entry name" value="GPI-ANCHORED PROTEIN (EUROFUNG)-RELATED-RELATED"/>
    <property type="match status" value="1"/>
</dbReference>
<feature type="region of interest" description="Disordered" evidence="1">
    <location>
        <begin position="171"/>
        <end position="264"/>
    </location>
</feature>
<dbReference type="Proteomes" id="UP001055219">
    <property type="component" value="Unassembled WGS sequence"/>
</dbReference>
<evidence type="ECO:0000313" key="4">
    <source>
        <dbReference type="Proteomes" id="UP001055219"/>
    </source>
</evidence>
<feature type="compositionally biased region" description="Low complexity" evidence="1">
    <location>
        <begin position="221"/>
        <end position="246"/>
    </location>
</feature>
<gene>
    <name evidence="3" type="ORF">J7T54_001176</name>
</gene>
<feature type="compositionally biased region" description="Low complexity" evidence="1">
    <location>
        <begin position="175"/>
        <end position="194"/>
    </location>
</feature>
<dbReference type="PANTHER" id="PTHR39599:SF2">
    <property type="entry name" value="ANCHORED PROTEIN, PUTATIVE (AFU_ORTHOLOGUE AFUA_1G09650)-RELATED"/>
    <property type="match status" value="1"/>
</dbReference>
<feature type="signal peptide" evidence="2">
    <location>
        <begin position="1"/>
        <end position="16"/>
    </location>
</feature>
<proteinExistence type="predicted"/>
<dbReference type="EMBL" id="JAGIXG020000029">
    <property type="protein sequence ID" value="KAI6780672.1"/>
    <property type="molecule type" value="Genomic_DNA"/>
</dbReference>
<dbReference type="AlphaFoldDB" id="A0A9P9XZE1"/>
<evidence type="ECO:0000256" key="1">
    <source>
        <dbReference type="SAM" id="MobiDB-lite"/>
    </source>
</evidence>
<evidence type="ECO:0008006" key="5">
    <source>
        <dbReference type="Google" id="ProtNLM"/>
    </source>
</evidence>
<name>A0A9P9XZE1_9HYPO</name>